<reference evidence="1 2" key="1">
    <citation type="journal article" date="2013" name="PLoS Genet.">
        <title>The genome and development-dependent transcriptomes of Pyronema confluens: a window into fungal evolution.</title>
        <authorList>
            <person name="Traeger S."/>
            <person name="Altegoer F."/>
            <person name="Freitag M."/>
            <person name="Gabaldon T."/>
            <person name="Kempken F."/>
            <person name="Kumar A."/>
            <person name="Marcet-Houben M."/>
            <person name="Poggeler S."/>
            <person name="Stajich J.E."/>
            <person name="Nowrousian M."/>
        </authorList>
    </citation>
    <scope>NUCLEOTIDE SEQUENCE [LARGE SCALE GENOMIC DNA]</scope>
    <source>
        <strain evidence="2">CBS 100304</strain>
        <tissue evidence="1">Vegetative mycelium</tissue>
    </source>
</reference>
<protein>
    <submittedName>
        <fullName evidence="1">Uncharacterized protein</fullName>
    </submittedName>
</protein>
<dbReference type="Proteomes" id="UP000018144">
    <property type="component" value="Unassembled WGS sequence"/>
</dbReference>
<evidence type="ECO:0000313" key="2">
    <source>
        <dbReference type="Proteomes" id="UP000018144"/>
    </source>
</evidence>
<proteinExistence type="predicted"/>
<keyword evidence="2" id="KW-1185">Reference proteome</keyword>
<gene>
    <name evidence="1" type="ORF">PCON_12228</name>
</gene>
<sequence>MIEEELHGVVLCRDDHCWFSGIEWSMGCHSLRASMFTPKITAR</sequence>
<accession>U4LIV0</accession>
<evidence type="ECO:0000313" key="1">
    <source>
        <dbReference type="EMBL" id="CCX32024.1"/>
    </source>
</evidence>
<organism evidence="1 2">
    <name type="scientific">Pyronema omphalodes (strain CBS 100304)</name>
    <name type="common">Pyronema confluens</name>
    <dbReference type="NCBI Taxonomy" id="1076935"/>
    <lineage>
        <taxon>Eukaryota</taxon>
        <taxon>Fungi</taxon>
        <taxon>Dikarya</taxon>
        <taxon>Ascomycota</taxon>
        <taxon>Pezizomycotina</taxon>
        <taxon>Pezizomycetes</taxon>
        <taxon>Pezizales</taxon>
        <taxon>Pyronemataceae</taxon>
        <taxon>Pyronema</taxon>
    </lineage>
</organism>
<dbReference type="AlphaFoldDB" id="U4LIV0"/>
<name>U4LIV0_PYROM</name>
<dbReference type="EMBL" id="HF935722">
    <property type="protein sequence ID" value="CCX32024.1"/>
    <property type="molecule type" value="Genomic_DNA"/>
</dbReference>